<dbReference type="RefSeq" id="XP_012186287.1">
    <property type="nucleotide sequence ID" value="XM_012330897.1"/>
</dbReference>
<protein>
    <submittedName>
        <fullName evidence="3">Uncharacterized protein</fullName>
    </submittedName>
</protein>
<keyword evidence="2" id="KW-0732">Signal</keyword>
<feature type="signal peptide" evidence="2">
    <location>
        <begin position="1"/>
        <end position="26"/>
    </location>
</feature>
<dbReference type="PROSITE" id="PS51257">
    <property type="entry name" value="PROKAR_LIPOPROTEIN"/>
    <property type="match status" value="1"/>
</dbReference>
<feature type="region of interest" description="Disordered" evidence="1">
    <location>
        <begin position="69"/>
        <end position="109"/>
    </location>
</feature>
<evidence type="ECO:0000313" key="4">
    <source>
        <dbReference type="Proteomes" id="UP000014071"/>
    </source>
</evidence>
<sequence length="109" mass="11945">MQQKLDGRYILGLIFVLACFLTITTADNTRRHPHNMVHILKNPDGTVNFDAVKKETNFLKGKYAQNAENAKKNLAAAEKEQSEQPSHNDDGAQSASSGDIVPPKAEGPK</sequence>
<feature type="compositionally biased region" description="Basic and acidic residues" evidence="1">
    <location>
        <begin position="77"/>
        <end position="90"/>
    </location>
</feature>
<proteinExistence type="predicted"/>
<dbReference type="eggNOG" id="ENOG502RGQ2">
    <property type="taxonomic scope" value="Eukaryota"/>
</dbReference>
<name>R9P3L8_PSEHS</name>
<dbReference type="HOGENOM" id="CLU_174209_0_0_1"/>
<evidence type="ECO:0000256" key="1">
    <source>
        <dbReference type="SAM" id="MobiDB-lite"/>
    </source>
</evidence>
<evidence type="ECO:0000256" key="2">
    <source>
        <dbReference type="SAM" id="SignalP"/>
    </source>
</evidence>
<evidence type="ECO:0000313" key="3">
    <source>
        <dbReference type="EMBL" id="GAC92700.1"/>
    </source>
</evidence>
<dbReference type="Proteomes" id="UP000014071">
    <property type="component" value="Unassembled WGS sequence"/>
</dbReference>
<keyword evidence="4" id="KW-1185">Reference proteome</keyword>
<feature type="chain" id="PRO_5004478250" evidence="2">
    <location>
        <begin position="27"/>
        <end position="109"/>
    </location>
</feature>
<dbReference type="GeneID" id="24105566"/>
<organism evidence="3 4">
    <name type="scientific">Pseudozyma hubeiensis (strain SY62)</name>
    <name type="common">Yeast</name>
    <dbReference type="NCBI Taxonomy" id="1305764"/>
    <lineage>
        <taxon>Eukaryota</taxon>
        <taxon>Fungi</taxon>
        <taxon>Dikarya</taxon>
        <taxon>Basidiomycota</taxon>
        <taxon>Ustilaginomycotina</taxon>
        <taxon>Ustilaginomycetes</taxon>
        <taxon>Ustilaginales</taxon>
        <taxon>Ustilaginaceae</taxon>
        <taxon>Pseudozyma</taxon>
    </lineage>
</organism>
<dbReference type="EMBL" id="DF238767">
    <property type="protein sequence ID" value="GAC92700.1"/>
    <property type="molecule type" value="Genomic_DNA"/>
</dbReference>
<reference evidence="4" key="1">
    <citation type="journal article" date="2013" name="Genome Announc.">
        <title>Draft genome sequence of the basidiomycetous yeast-like fungus Pseudozyma hubeiensis SY62, which produces an abundant amount of the biosurfactant mannosylerythritol lipids.</title>
        <authorList>
            <person name="Konishi M."/>
            <person name="Hatada Y."/>
            <person name="Horiuchi J."/>
        </authorList>
    </citation>
    <scope>NUCLEOTIDE SEQUENCE [LARGE SCALE GENOMIC DNA]</scope>
    <source>
        <strain evidence="4">SY62</strain>
    </source>
</reference>
<dbReference type="AlphaFoldDB" id="R9P3L8"/>
<accession>R9P3L8</accession>
<dbReference type="OrthoDB" id="2545419at2759"/>
<gene>
    <name evidence="3" type="ORF">PHSY_000255</name>
</gene>